<dbReference type="RefSeq" id="XP_025369553.1">
    <property type="nucleotide sequence ID" value="XM_025516157.1"/>
</dbReference>
<feature type="compositionally biased region" description="Polar residues" evidence="2">
    <location>
        <begin position="98"/>
        <end position="115"/>
    </location>
</feature>
<reference evidence="3 4" key="1">
    <citation type="journal article" date="2018" name="Mol. Biol. Evol.">
        <title>Broad Genomic Sampling Reveals a Smut Pathogenic Ancestry of the Fungal Clade Ustilaginomycotina.</title>
        <authorList>
            <person name="Kijpornyongpan T."/>
            <person name="Mondo S.J."/>
            <person name="Barry K."/>
            <person name="Sandor L."/>
            <person name="Lee J."/>
            <person name="Lipzen A."/>
            <person name="Pangilinan J."/>
            <person name="LaButti K."/>
            <person name="Hainaut M."/>
            <person name="Henrissat B."/>
            <person name="Grigoriev I.V."/>
            <person name="Spatafora J.W."/>
            <person name="Aime M.C."/>
        </authorList>
    </citation>
    <scope>NUCLEOTIDE SEQUENCE [LARGE SCALE GENOMIC DNA]</scope>
    <source>
        <strain evidence="3 4">MCA 4658</strain>
    </source>
</reference>
<accession>A0A316W0X8</accession>
<evidence type="ECO:0000256" key="1">
    <source>
        <dbReference type="SAM" id="Coils"/>
    </source>
</evidence>
<protein>
    <submittedName>
        <fullName evidence="3">Uncharacterized protein</fullName>
    </submittedName>
</protein>
<name>A0A316W0X8_9BASI</name>
<feature type="region of interest" description="Disordered" evidence="2">
    <location>
        <begin position="98"/>
        <end position="126"/>
    </location>
</feature>
<dbReference type="GeneID" id="37038027"/>
<dbReference type="Proteomes" id="UP000245783">
    <property type="component" value="Unassembled WGS sequence"/>
</dbReference>
<evidence type="ECO:0000256" key="2">
    <source>
        <dbReference type="SAM" id="MobiDB-lite"/>
    </source>
</evidence>
<keyword evidence="1" id="KW-0175">Coiled coil</keyword>
<gene>
    <name evidence="3" type="ORF">IE81DRAFT_347493</name>
</gene>
<sequence>MAAVNEDGACLAASKPQGSDKARLSEVAAHGHTSDWFAADSHFLASIENMMASSVNDHASVNVARSPAVHRRGVAGEKSIQSPNIDLGLVISGQMSPKRSYSQTFGPSKSTSSNRGPAEHSDTSTTHVMSIWKRQQAAACGSAKPCETRASNRSELTFSHASATDDLRNDSKRAKNCAASRDTGVCDAQSNVEHVRTPPAPVTRKQHNSQTAVNSTASRLQRASHSAQEEAVPAARNQASRGRACRPEDDNVHTSAATPLKVPSQSQVLLARPVPEAGTTMPQRVAHPKSLAVDAVERVETEKAALEADCIELKCLLQTSQQELAAAKALLTDENSGLRTMLARASRLSKEAEAAMHDAGKLRAEQSDLMRDLRASLYTMKPT</sequence>
<dbReference type="AlphaFoldDB" id="A0A316W0X8"/>
<feature type="region of interest" description="Disordered" evidence="2">
    <location>
        <begin position="1"/>
        <end position="20"/>
    </location>
</feature>
<evidence type="ECO:0000313" key="4">
    <source>
        <dbReference type="Proteomes" id="UP000245783"/>
    </source>
</evidence>
<feature type="region of interest" description="Disordered" evidence="2">
    <location>
        <begin position="196"/>
        <end position="257"/>
    </location>
</feature>
<dbReference type="EMBL" id="KZ819380">
    <property type="protein sequence ID" value="PWN42393.1"/>
    <property type="molecule type" value="Genomic_DNA"/>
</dbReference>
<feature type="coiled-coil region" evidence="1">
    <location>
        <begin position="296"/>
        <end position="323"/>
    </location>
</feature>
<feature type="compositionally biased region" description="Polar residues" evidence="2">
    <location>
        <begin position="208"/>
        <end position="226"/>
    </location>
</feature>
<dbReference type="STRING" id="1522189.A0A316W0X8"/>
<proteinExistence type="predicted"/>
<organism evidence="3 4">
    <name type="scientific">Ceraceosorus guamensis</name>
    <dbReference type="NCBI Taxonomy" id="1522189"/>
    <lineage>
        <taxon>Eukaryota</taxon>
        <taxon>Fungi</taxon>
        <taxon>Dikarya</taxon>
        <taxon>Basidiomycota</taxon>
        <taxon>Ustilaginomycotina</taxon>
        <taxon>Exobasidiomycetes</taxon>
        <taxon>Ceraceosorales</taxon>
        <taxon>Ceraceosoraceae</taxon>
        <taxon>Ceraceosorus</taxon>
    </lineage>
</organism>
<evidence type="ECO:0000313" key="3">
    <source>
        <dbReference type="EMBL" id="PWN42393.1"/>
    </source>
</evidence>
<dbReference type="InParanoid" id="A0A316W0X8"/>
<keyword evidence="4" id="KW-1185">Reference proteome</keyword>